<evidence type="ECO:0000313" key="1">
    <source>
        <dbReference type="EMBL" id="WHZ56606.1"/>
    </source>
</evidence>
<keyword evidence="2" id="KW-1185">Reference proteome</keyword>
<evidence type="ECO:0000313" key="2">
    <source>
        <dbReference type="Proteomes" id="UP001226091"/>
    </source>
</evidence>
<name>A0ACD4R835_9BACI</name>
<sequence>MTKISYQGKLIYFAAAAGLAVAAAKFPFHPISLFIILLFYAHLLLRKKMTLLIGCMAIFTLFILHFSAVEKGNVSGFAEGRITVQGKFAEFPEIDGNQLKGVINVNKERIIAVYYFRSEEEKNRFKLLEISTSCTFKGELKPPKHATNPNAFDYSDYLKYNRIHWVLTADSIHLCRNPEKTLLEKLKEYRQDGIQFISDVFPEESKGIVQALLYGERSQISEDINKAYQELGIVHLLAISGLHVGILVSGLYYILIRTGMTHEKTKLLLILSLPVYCIIAGGAPSVLRAAGMSMLYLASKQMRLQLSTIDVISVAFLVLLAADPYYLFNVGFQLSFSVSIALILSAKTLSKITIRFYQLLAVSSVALFASLPIILYSFYQISLLSLPMNILFVPFYSVVILPLSLASVFGMHIFSPLGSFLIAVTDFLLKISNNIVLFINSLPSFMLLFGKPSFPFLFLFIVFLCLAFIVYEKSNRLKEMRLFVLFIVLLLFYQHESEYFVRTGEIVMLDVGQGDSIYLSAPHNQGTYLIDTGGILSFNQEKWKEKSNPYSISEDTLIPFLKSKGKRTLDKLILTHGDADHAGEVTKLLDEIRVIELIVPLGFLRGDFEQKIIDKAKSTGTEVSVLKSGDAVSDSFFKLNILSPINLSESENNDSLVIFAKIGGLKWLFTGDLEHEGEKRILEKYKGLKTDVLKIGHHGSKGSTSDLFLKQLQPRIALISAGENNRYNHPHNEVIGLLQKYGMEILQTKDHGSITFKFNGDSGTFSVQPPYDSVSDK</sequence>
<reference evidence="2" key="1">
    <citation type="journal article" date="2025" name="Aquaculture">
        <title>Assessment of the bioflocculant production and safety properties of Metabacillus hrfriensis sp. nov. based on phenotypic and whole-genome sequencing analysis.</title>
        <authorList>
            <person name="Zhang R."/>
            <person name="Zhao Z."/>
            <person name="Luo L."/>
            <person name="Wang S."/>
            <person name="Guo K."/>
            <person name="Xu W."/>
        </authorList>
    </citation>
    <scope>NUCLEOTIDE SEQUENCE [LARGE SCALE GENOMIC DNA]</scope>
    <source>
        <strain evidence="2">CT-WN-B3</strain>
    </source>
</reference>
<dbReference type="Proteomes" id="UP001226091">
    <property type="component" value="Chromosome"/>
</dbReference>
<protein>
    <submittedName>
        <fullName evidence="1">DNA internalization-related competence protein ComEC/Rec2</fullName>
    </submittedName>
</protein>
<gene>
    <name evidence="1" type="ORF">QLQ22_18180</name>
</gene>
<proteinExistence type="predicted"/>
<organism evidence="1 2">
    <name type="scientific">Metabacillus hrfriensis</name>
    <dbReference type="NCBI Taxonomy" id="3048891"/>
    <lineage>
        <taxon>Bacteria</taxon>
        <taxon>Bacillati</taxon>
        <taxon>Bacillota</taxon>
        <taxon>Bacilli</taxon>
        <taxon>Bacillales</taxon>
        <taxon>Bacillaceae</taxon>
        <taxon>Metabacillus</taxon>
    </lineage>
</organism>
<dbReference type="EMBL" id="CP126116">
    <property type="protein sequence ID" value="WHZ56606.1"/>
    <property type="molecule type" value="Genomic_DNA"/>
</dbReference>
<accession>A0ACD4R835</accession>